<dbReference type="PANTHER" id="PTHR14845">
    <property type="entry name" value="COILED-COIL DOMAIN-CONTAINING 166"/>
    <property type="match status" value="1"/>
</dbReference>
<proteinExistence type="predicted"/>
<keyword evidence="1 2" id="KW-0175">Coiled coil</keyword>
<dbReference type="InterPro" id="IPR032777">
    <property type="entry name" value="DUF4515"/>
</dbReference>
<feature type="region of interest" description="Disordered" evidence="3">
    <location>
        <begin position="1"/>
        <end position="33"/>
    </location>
</feature>
<keyword evidence="6" id="KW-1185">Reference proteome</keyword>
<feature type="domain" description="DUF4515" evidence="4">
    <location>
        <begin position="199"/>
        <end position="404"/>
    </location>
</feature>
<evidence type="ECO:0000313" key="5">
    <source>
        <dbReference type="EMBL" id="CAH6778728.1"/>
    </source>
</evidence>
<organism evidence="5 6">
    <name type="scientific">Phodopus roborovskii</name>
    <name type="common">Roborovski's desert hamster</name>
    <name type="synonym">Cricetulus roborovskii</name>
    <dbReference type="NCBI Taxonomy" id="109678"/>
    <lineage>
        <taxon>Eukaryota</taxon>
        <taxon>Metazoa</taxon>
        <taxon>Chordata</taxon>
        <taxon>Craniata</taxon>
        <taxon>Vertebrata</taxon>
        <taxon>Euteleostomi</taxon>
        <taxon>Mammalia</taxon>
        <taxon>Eutheria</taxon>
        <taxon>Euarchontoglires</taxon>
        <taxon>Glires</taxon>
        <taxon>Rodentia</taxon>
        <taxon>Myomorpha</taxon>
        <taxon>Muroidea</taxon>
        <taxon>Cricetidae</taxon>
        <taxon>Cricetinae</taxon>
        <taxon>Phodopus</taxon>
    </lineage>
</organism>
<feature type="coiled-coil region" evidence="2">
    <location>
        <begin position="165"/>
        <end position="199"/>
    </location>
</feature>
<dbReference type="EMBL" id="CALSGD010000490">
    <property type="protein sequence ID" value="CAH6778728.1"/>
    <property type="molecule type" value="Genomic_DNA"/>
</dbReference>
<feature type="coiled-coil region" evidence="2">
    <location>
        <begin position="356"/>
        <end position="397"/>
    </location>
</feature>
<evidence type="ECO:0000259" key="4">
    <source>
        <dbReference type="Pfam" id="PF14988"/>
    </source>
</evidence>
<accession>A0AAU9YTU9</accession>
<feature type="region of interest" description="Disordered" evidence="3">
    <location>
        <begin position="75"/>
        <end position="94"/>
    </location>
</feature>
<gene>
    <name evidence="5" type="primary">Gm6588</name>
    <name evidence="5" type="ORF">PHOROB_LOCUS2429</name>
</gene>
<evidence type="ECO:0000256" key="2">
    <source>
        <dbReference type="SAM" id="Coils"/>
    </source>
</evidence>
<sequence>MESQGQGHPSWNTRGRRATIFPQRDGARTLGLSALPAQDEAEFLTPRERRYRPPLVKKRAMCDFRVRWPEIVSKEQETEREDLPRPGLHPLDRVGDLSPCSSVGSISLKPQDSSHGDFQGSQVSLTHLPETLAMSPYMKILNNYLKPQLMTRLEKRVRRKTLVAMNQMEQEMEAVKLRREVLLRDARELQDERACEEAENKPLVDYLRMKNQRAQEKYNFLWKDYIQQCQEIENRRRELVSAFASRTDDLRKRLSQGKKMEVGLRKKRRALDPIAQIKESQGREKEALEQEEASIVADIPFMDREAHLQFLKEKAALQKQVEELNLLESGEGITRELKKKAKALAAMVKQAHKDFCQGINAENRRLRTQLQQLDREFRELQIRKEELEQGKQRWKEQQWYLEALARGRQRLQRREFGPPKPQAAPHPTRGRLLEARLKTNPK</sequence>
<dbReference type="PANTHER" id="PTHR14845:SF7">
    <property type="entry name" value="COILED-COIL DOMAIN CONTAINING 121, RETROGENE 2"/>
    <property type="match status" value="1"/>
</dbReference>
<dbReference type="AlphaFoldDB" id="A0AAU9YTU9"/>
<dbReference type="Pfam" id="PF14988">
    <property type="entry name" value="DUF4515"/>
    <property type="match status" value="1"/>
</dbReference>
<feature type="compositionally biased region" description="Basic and acidic residues" evidence="3">
    <location>
        <begin position="431"/>
        <end position="442"/>
    </location>
</feature>
<feature type="region of interest" description="Disordered" evidence="3">
    <location>
        <begin position="411"/>
        <end position="442"/>
    </location>
</feature>
<dbReference type="Proteomes" id="UP001152836">
    <property type="component" value="Unassembled WGS sequence"/>
</dbReference>
<name>A0AAU9YTU9_PHORO</name>
<reference evidence="5" key="1">
    <citation type="submission" date="2022-06" db="EMBL/GenBank/DDBJ databases">
        <authorList>
            <person name="Andreotti S."/>
            <person name="Wyler E."/>
        </authorList>
    </citation>
    <scope>NUCLEOTIDE SEQUENCE</scope>
</reference>
<evidence type="ECO:0000256" key="3">
    <source>
        <dbReference type="SAM" id="MobiDB-lite"/>
    </source>
</evidence>
<comment type="caution">
    <text evidence="5">The sequence shown here is derived from an EMBL/GenBank/DDBJ whole genome shotgun (WGS) entry which is preliminary data.</text>
</comment>
<feature type="compositionally biased region" description="Polar residues" evidence="3">
    <location>
        <begin position="1"/>
        <end position="13"/>
    </location>
</feature>
<evidence type="ECO:0000256" key="1">
    <source>
        <dbReference type="ARBA" id="ARBA00023054"/>
    </source>
</evidence>
<evidence type="ECO:0000313" key="6">
    <source>
        <dbReference type="Proteomes" id="UP001152836"/>
    </source>
</evidence>
<protein>
    <submittedName>
        <fullName evidence="5">Gm6588 protein</fullName>
    </submittedName>
</protein>